<gene>
    <name evidence="2" type="ORF">BleG1_2723</name>
</gene>
<dbReference type="AlphaFoldDB" id="A0A060M403"/>
<keyword evidence="1" id="KW-1133">Transmembrane helix</keyword>
<keyword evidence="1" id="KW-0812">Transmembrane</keyword>
<dbReference type="PATRIC" id="fig|1246626.3.peg.2715"/>
<dbReference type="KEGG" id="ble:BleG1_2723"/>
<keyword evidence="3" id="KW-1185">Reference proteome</keyword>
<dbReference type="EMBL" id="CP003923">
    <property type="protein sequence ID" value="AIC95288.1"/>
    <property type="molecule type" value="Genomic_DNA"/>
</dbReference>
<protein>
    <submittedName>
        <fullName evidence="2">Uncharacterized protein</fullName>
    </submittedName>
</protein>
<reference evidence="2 3" key="1">
    <citation type="journal article" date="2014" name="Gene">
        <title>A comparative genomic analysis of the alkalitolerant soil bacterium Bacillus lehensis G1.</title>
        <authorList>
            <person name="Noor Y.M."/>
            <person name="Samsulrizal N.H."/>
            <person name="Jema'on N.A."/>
            <person name="Low K.O."/>
            <person name="Ramli A.N."/>
            <person name="Alias N.I."/>
            <person name="Damis S.I."/>
            <person name="Fuzi S.F."/>
            <person name="Isa M.N."/>
            <person name="Murad A.M."/>
            <person name="Raih M.F."/>
            <person name="Bakar F.D."/>
            <person name="Najimudin N."/>
            <person name="Mahadi N.M."/>
            <person name="Illias R.M."/>
        </authorList>
    </citation>
    <scope>NUCLEOTIDE SEQUENCE [LARGE SCALE GENOMIC DNA]</scope>
    <source>
        <strain evidence="2 3">G1</strain>
    </source>
</reference>
<evidence type="ECO:0000313" key="3">
    <source>
        <dbReference type="Proteomes" id="UP000027142"/>
    </source>
</evidence>
<feature type="transmembrane region" description="Helical" evidence="1">
    <location>
        <begin position="35"/>
        <end position="54"/>
    </location>
</feature>
<dbReference type="HOGENOM" id="CLU_194310_0_0_9"/>
<dbReference type="Proteomes" id="UP000027142">
    <property type="component" value="Chromosome"/>
</dbReference>
<proteinExistence type="predicted"/>
<keyword evidence="1" id="KW-0472">Membrane</keyword>
<dbReference type="OrthoDB" id="2969610at2"/>
<dbReference type="RefSeq" id="WP_038481915.1">
    <property type="nucleotide sequence ID" value="NZ_CP003923.1"/>
</dbReference>
<name>A0A060M403_9BACI</name>
<sequence length="79" mass="8765">MKQRGVICILLACIMGAYAFENLPFKEAGLSQVFAYSWVGFCLLVVLGNGLAVLKAQRLEQKEKLASKAANRKKLRQYG</sequence>
<organism evidence="2 3">
    <name type="scientific">Shouchella lehensis G1</name>
    <dbReference type="NCBI Taxonomy" id="1246626"/>
    <lineage>
        <taxon>Bacteria</taxon>
        <taxon>Bacillati</taxon>
        <taxon>Bacillota</taxon>
        <taxon>Bacilli</taxon>
        <taxon>Bacillales</taxon>
        <taxon>Bacillaceae</taxon>
        <taxon>Shouchella</taxon>
    </lineage>
</organism>
<dbReference type="STRING" id="1246626.BleG1_2723"/>
<accession>A0A060M403</accession>
<evidence type="ECO:0000256" key="1">
    <source>
        <dbReference type="SAM" id="Phobius"/>
    </source>
</evidence>
<evidence type="ECO:0000313" key="2">
    <source>
        <dbReference type="EMBL" id="AIC95288.1"/>
    </source>
</evidence>